<proteinExistence type="predicted"/>
<organism>
    <name type="scientific">Pyricularia oryzae (strain P131)</name>
    <name type="common">Rice blast fungus</name>
    <name type="synonym">Magnaporthe oryzae</name>
    <dbReference type="NCBI Taxonomy" id="1143193"/>
    <lineage>
        <taxon>Eukaryota</taxon>
        <taxon>Fungi</taxon>
        <taxon>Dikarya</taxon>
        <taxon>Ascomycota</taxon>
        <taxon>Pezizomycotina</taxon>
        <taxon>Sordariomycetes</taxon>
        <taxon>Sordariomycetidae</taxon>
        <taxon>Magnaporthales</taxon>
        <taxon>Pyriculariaceae</taxon>
        <taxon>Pyricularia</taxon>
    </lineage>
</organism>
<protein>
    <recommendedName>
        <fullName evidence="3">Secreted protein</fullName>
    </recommendedName>
</protein>
<gene>
    <name evidence="2" type="ORF">OOW_P131scaffold00476g6</name>
</gene>
<sequence>MRRTSSIPLPLFFFLVFFSLLYRPLSFFRVASDDAGSKDKTTPTPPRRTTTRMEQLMIQAGMERPLECFAAQSGMLSHDGESFGGNQPPLAACLVQAPAGWCTDKE</sequence>
<name>L7JCK5_PYRO1</name>
<evidence type="ECO:0008006" key="3">
    <source>
        <dbReference type="Google" id="ProtNLM"/>
    </source>
</evidence>
<reference evidence="2" key="1">
    <citation type="journal article" date="2012" name="PLoS Genet.">
        <title>Comparative analysis of the genomes of two field isolates of the rice blast fungus Magnaporthe oryzae.</title>
        <authorList>
            <person name="Xue M."/>
            <person name="Yang J."/>
            <person name="Li Z."/>
            <person name="Hu S."/>
            <person name="Yao N."/>
            <person name="Dean R.A."/>
            <person name="Zhao W."/>
            <person name="Shen M."/>
            <person name="Zhang H."/>
            <person name="Li C."/>
            <person name="Liu L."/>
            <person name="Cao L."/>
            <person name="Xu X."/>
            <person name="Xing Y."/>
            <person name="Hsiang T."/>
            <person name="Zhang Z."/>
            <person name="Xu J.R."/>
            <person name="Peng Y.L."/>
        </authorList>
    </citation>
    <scope>NUCLEOTIDE SEQUENCE [LARGE SCALE GENOMIC DNA]</scope>
    <source>
        <strain evidence="2">P131</strain>
    </source>
</reference>
<evidence type="ECO:0000256" key="1">
    <source>
        <dbReference type="SAM" id="SignalP"/>
    </source>
</evidence>
<feature type="chain" id="PRO_5003977978" description="Secreted protein" evidence="1">
    <location>
        <begin position="28"/>
        <end position="106"/>
    </location>
</feature>
<keyword evidence="1" id="KW-0732">Signal</keyword>
<feature type="signal peptide" evidence="1">
    <location>
        <begin position="1"/>
        <end position="27"/>
    </location>
</feature>
<evidence type="ECO:0000313" key="2">
    <source>
        <dbReference type="EMBL" id="ELQ65584.1"/>
    </source>
</evidence>
<accession>L7JCK5</accession>
<dbReference type="AlphaFoldDB" id="L7JCK5"/>
<dbReference type="EMBL" id="JH795670">
    <property type="protein sequence ID" value="ELQ65584.1"/>
    <property type="molecule type" value="Genomic_DNA"/>
</dbReference>